<protein>
    <submittedName>
        <fullName evidence="7">ABC transporter substrate-binding protein</fullName>
    </submittedName>
</protein>
<feature type="signal peptide" evidence="5">
    <location>
        <begin position="1"/>
        <end position="32"/>
    </location>
</feature>
<comment type="similarity">
    <text evidence="2">Belongs to the bacterial solute-binding protein 8 family.</text>
</comment>
<feature type="chain" id="PRO_5038569551" evidence="5">
    <location>
        <begin position="33"/>
        <end position="351"/>
    </location>
</feature>
<dbReference type="Pfam" id="PF01497">
    <property type="entry name" value="Peripla_BP_2"/>
    <property type="match status" value="1"/>
</dbReference>
<dbReference type="PANTHER" id="PTHR30532:SF24">
    <property type="entry name" value="FERRIC ENTEROBACTIN-BINDING PERIPLASMIC PROTEIN FEPB"/>
    <property type="match status" value="1"/>
</dbReference>
<dbReference type="AlphaFoldDB" id="A0A939BXD2"/>
<comment type="caution">
    <text evidence="7">The sequence shown here is derived from an EMBL/GenBank/DDBJ whole genome shotgun (WGS) entry which is preliminary data.</text>
</comment>
<dbReference type="PANTHER" id="PTHR30532">
    <property type="entry name" value="IRON III DICITRATE-BINDING PERIPLASMIC PROTEIN"/>
    <property type="match status" value="1"/>
</dbReference>
<evidence type="ECO:0000313" key="8">
    <source>
        <dbReference type="Proteomes" id="UP000663791"/>
    </source>
</evidence>
<keyword evidence="4 5" id="KW-0732">Signal</keyword>
<evidence type="ECO:0000256" key="1">
    <source>
        <dbReference type="ARBA" id="ARBA00004196"/>
    </source>
</evidence>
<name>A0A939BXD2_9ACTN</name>
<dbReference type="PROSITE" id="PS50983">
    <property type="entry name" value="FE_B12_PBP"/>
    <property type="match status" value="1"/>
</dbReference>
<dbReference type="SUPFAM" id="SSF53807">
    <property type="entry name" value="Helical backbone' metal receptor"/>
    <property type="match status" value="1"/>
</dbReference>
<evidence type="ECO:0000256" key="5">
    <source>
        <dbReference type="SAM" id="SignalP"/>
    </source>
</evidence>
<dbReference type="PROSITE" id="PS51257">
    <property type="entry name" value="PROKAR_LIPOPROTEIN"/>
    <property type="match status" value="1"/>
</dbReference>
<evidence type="ECO:0000256" key="2">
    <source>
        <dbReference type="ARBA" id="ARBA00008814"/>
    </source>
</evidence>
<keyword evidence="8" id="KW-1185">Reference proteome</keyword>
<evidence type="ECO:0000259" key="6">
    <source>
        <dbReference type="PROSITE" id="PS50983"/>
    </source>
</evidence>
<evidence type="ECO:0000313" key="7">
    <source>
        <dbReference type="EMBL" id="MBM9458695.1"/>
    </source>
</evidence>
<dbReference type="RefSeq" id="WP_205289972.1">
    <property type="nucleotide sequence ID" value="NZ_CP074406.1"/>
</dbReference>
<dbReference type="EMBL" id="JAERTX010000001">
    <property type="protein sequence ID" value="MBM9458695.1"/>
    <property type="molecule type" value="Genomic_DNA"/>
</dbReference>
<proteinExistence type="inferred from homology"/>
<organism evidence="7 8">
    <name type="scientific">Nocardioides faecalis</name>
    <dbReference type="NCBI Taxonomy" id="2803858"/>
    <lineage>
        <taxon>Bacteria</taxon>
        <taxon>Bacillati</taxon>
        <taxon>Actinomycetota</taxon>
        <taxon>Actinomycetes</taxon>
        <taxon>Propionibacteriales</taxon>
        <taxon>Nocardioidaceae</taxon>
        <taxon>Nocardioides</taxon>
    </lineage>
</organism>
<reference evidence="7" key="1">
    <citation type="submission" date="2021-01" db="EMBL/GenBank/DDBJ databases">
        <title>Novel species in genus Nocardioides.</title>
        <authorList>
            <person name="Zhang G."/>
        </authorList>
    </citation>
    <scope>NUCLEOTIDE SEQUENCE</scope>
    <source>
        <strain evidence="7">Zg-536</strain>
    </source>
</reference>
<sequence>MIRRTTAAIGARRGPWLLAGTLVAAAALTACGEGDTGPGAQGGKGDDKVAECQSAKPAGGFEHTDVRGEKVALDEVPTTVVAQSSVAAALWDAGYRVDGVYGELADDPASTYQRGNLDLDEVTQLGGTWGSFDVDAYAQMEPDLLVDYSFDGETLWYVPTKQAEQIGKLAPMVGVDGQPKDIDEAIGIFTDLATKLGVDTKCSEELNEAKDDYAEALAEVKENAGGLKVLIASASDTSFYVVNPDLLPETGTMKEAGVDLIAPKEGKPDIFHELSFEKVSDYTEADVVLLDARNTDAVKKKLETVDTWANLPAVKAGQVYSWYAAAPYSYAEYAEIWSDLADALKKSKPLD</sequence>
<dbReference type="Proteomes" id="UP000663791">
    <property type="component" value="Unassembled WGS sequence"/>
</dbReference>
<gene>
    <name evidence="7" type="ORF">JK386_02155</name>
</gene>
<dbReference type="InterPro" id="IPR002491">
    <property type="entry name" value="ABC_transptr_periplasmic_BD"/>
</dbReference>
<evidence type="ECO:0000256" key="4">
    <source>
        <dbReference type="ARBA" id="ARBA00022729"/>
    </source>
</evidence>
<keyword evidence="3" id="KW-0813">Transport</keyword>
<comment type="subcellular location">
    <subcellularLocation>
        <location evidence="1">Cell envelope</location>
    </subcellularLocation>
</comment>
<feature type="domain" description="Fe/B12 periplasmic-binding" evidence="6">
    <location>
        <begin position="78"/>
        <end position="351"/>
    </location>
</feature>
<evidence type="ECO:0000256" key="3">
    <source>
        <dbReference type="ARBA" id="ARBA00022448"/>
    </source>
</evidence>
<accession>A0A939BXD2</accession>
<dbReference type="Gene3D" id="3.40.50.1980">
    <property type="entry name" value="Nitrogenase molybdenum iron protein domain"/>
    <property type="match status" value="2"/>
</dbReference>
<dbReference type="GO" id="GO:1901678">
    <property type="term" value="P:iron coordination entity transport"/>
    <property type="evidence" value="ECO:0007669"/>
    <property type="project" value="UniProtKB-ARBA"/>
</dbReference>
<dbReference type="InterPro" id="IPR051313">
    <property type="entry name" value="Bact_iron-sidero_bind"/>
</dbReference>
<dbReference type="GO" id="GO:0030288">
    <property type="term" value="C:outer membrane-bounded periplasmic space"/>
    <property type="evidence" value="ECO:0007669"/>
    <property type="project" value="TreeGrafter"/>
</dbReference>